<dbReference type="Proteomes" id="UP000002573">
    <property type="component" value="Chromosome"/>
</dbReference>
<name>D7DA78_STAHD</name>
<feature type="transmembrane region" description="Helical" evidence="1">
    <location>
        <begin position="417"/>
        <end position="438"/>
    </location>
</feature>
<feature type="transmembrane region" description="Helical" evidence="1">
    <location>
        <begin position="371"/>
        <end position="388"/>
    </location>
</feature>
<reference evidence="3" key="1">
    <citation type="submission" date="2010-05" db="EMBL/GenBank/DDBJ databases">
        <title>Complete sequence of Staphylothermus hellenicus DSM 12710.</title>
        <authorList>
            <consortium name="US DOE Joint Genome Institute"/>
            <person name="Lucas S."/>
            <person name="Copeland A."/>
            <person name="Lapidus A."/>
            <person name="Cheng J.-F."/>
            <person name="Bruce D."/>
            <person name="Goodwin L."/>
            <person name="Pitluck S."/>
            <person name="Davenport K."/>
            <person name="Detter J.C."/>
            <person name="Han C."/>
            <person name="Tapia R."/>
            <person name="Larimer F."/>
            <person name="Land M."/>
            <person name="Hauser L."/>
            <person name="Kyrpides N."/>
            <person name="Mikhailova N."/>
            <person name="Anderson I.J."/>
            <person name="Woyke T."/>
        </authorList>
    </citation>
    <scope>NUCLEOTIDE SEQUENCE [LARGE SCALE GENOMIC DNA]</scope>
    <source>
        <strain evidence="3">DSM 12710 / JCM 10830 / BK20S6-10-b1 / P8</strain>
    </source>
</reference>
<keyword evidence="3" id="KW-1185">Reference proteome</keyword>
<evidence type="ECO:0000313" key="2">
    <source>
        <dbReference type="EMBL" id="ADI32674.1"/>
    </source>
</evidence>
<evidence type="ECO:0000313" key="3">
    <source>
        <dbReference type="Proteomes" id="UP000002573"/>
    </source>
</evidence>
<organism evidence="2 3">
    <name type="scientific">Staphylothermus hellenicus (strain DSM 12710 / JCM 10830 / BK20S6-10-b1 / P8)</name>
    <dbReference type="NCBI Taxonomy" id="591019"/>
    <lineage>
        <taxon>Archaea</taxon>
        <taxon>Thermoproteota</taxon>
        <taxon>Thermoprotei</taxon>
        <taxon>Desulfurococcales</taxon>
        <taxon>Desulfurococcaceae</taxon>
        <taxon>Staphylothermus</taxon>
    </lineage>
</organism>
<proteinExistence type="predicted"/>
<dbReference type="AlphaFoldDB" id="D7DA78"/>
<dbReference type="eggNOG" id="arCOG08060">
    <property type="taxonomic scope" value="Archaea"/>
</dbReference>
<gene>
    <name evidence="2" type="ordered locus">Shell_1586</name>
</gene>
<feature type="transmembrane region" description="Helical" evidence="1">
    <location>
        <begin position="142"/>
        <end position="162"/>
    </location>
</feature>
<feature type="transmembrane region" description="Helical" evidence="1">
    <location>
        <begin position="336"/>
        <end position="359"/>
    </location>
</feature>
<feature type="transmembrane region" description="Helical" evidence="1">
    <location>
        <begin position="218"/>
        <end position="240"/>
    </location>
</feature>
<feature type="transmembrane region" description="Helical" evidence="1">
    <location>
        <begin position="12"/>
        <end position="33"/>
    </location>
</feature>
<feature type="transmembrane region" description="Helical" evidence="1">
    <location>
        <begin position="307"/>
        <end position="324"/>
    </location>
</feature>
<dbReference type="STRING" id="591019.Shell_1586"/>
<feature type="transmembrane region" description="Helical" evidence="1">
    <location>
        <begin position="174"/>
        <end position="206"/>
    </location>
</feature>
<dbReference type="OrthoDB" id="19127at2157"/>
<evidence type="ECO:0000256" key="1">
    <source>
        <dbReference type="SAM" id="Phobius"/>
    </source>
</evidence>
<dbReference type="KEGG" id="shc:Shell_1586"/>
<reference evidence="2 3" key="2">
    <citation type="journal article" date="2011" name="Stand. Genomic Sci.">
        <title>Complete genome sequence of Staphylothermus hellenicus P8.</title>
        <authorList>
            <person name="Anderson I."/>
            <person name="Wirth R."/>
            <person name="Lucas S."/>
            <person name="Copeland A."/>
            <person name="Lapidus A."/>
            <person name="Cheng J.F."/>
            <person name="Goodwin L."/>
            <person name="Pitluck S."/>
            <person name="Davenport K."/>
            <person name="Detter J.C."/>
            <person name="Han C."/>
            <person name="Tapia R."/>
            <person name="Land M."/>
            <person name="Hauser L."/>
            <person name="Pati A."/>
            <person name="Mikhailova N."/>
            <person name="Woyke T."/>
            <person name="Klenk H.P."/>
            <person name="Kyrpides N."/>
            <person name="Ivanova N."/>
        </authorList>
    </citation>
    <scope>NUCLEOTIDE SEQUENCE [LARGE SCALE GENOMIC DNA]</scope>
    <source>
        <strain evidence="3">DSM 12710 / JCM 10830 / BK20S6-10-b1 / P8</strain>
    </source>
</reference>
<dbReference type="EMBL" id="CP002051">
    <property type="protein sequence ID" value="ADI32674.1"/>
    <property type="molecule type" value="Genomic_DNA"/>
</dbReference>
<dbReference type="HOGENOM" id="CLU_644995_0_0_2"/>
<keyword evidence="1" id="KW-0812">Transmembrane</keyword>
<keyword evidence="1" id="KW-0472">Membrane</keyword>
<sequence length="456" mass="52590">MINVLFKRRFFDALVVIILSALFLVSFIVHMPVESQKLLFGKTIIHSPVYSDFVANYRSILMNNYACRDALANKAVSTTWFNNDVFKKYCSGSMFYPIPYIHYYIDLPPLTGIVWFISTYTAYITGSHTDSNPLFSIEGLTIAYIVYSVIMFVSLMFFLYFYRKTLFRRGIVGFKNYLLLITLSLVVYGAYGWELFALVFLFIFIYEAIVSKDSIIPYVFLGLFSSAYYLGLILVIYYLCKFFLNKEAVSNKFLTGLGIGLLPYLVLLLLSPQSVVTWYNNVLNNLGCNNCIYVFISNNLNDQYLRAIAYVVVSVLFIIYSALLSLEEDPVIETTIILMISVVFNIVFLPQTLLILQPLIILSITRLRDIIAYYSIDILNSGIILLWFKDYELRKYLEFLGLPPKQSPTTIDSPVQWIAQMRNILLILFLLTITMSYINKHREQLRKYIGREAGVA</sequence>
<keyword evidence="1" id="KW-1133">Transmembrane helix</keyword>
<protein>
    <submittedName>
        <fullName evidence="2">Uncharacterized protein</fullName>
    </submittedName>
</protein>
<accession>D7DA78</accession>
<feature type="transmembrane region" description="Helical" evidence="1">
    <location>
        <begin position="276"/>
        <end position="295"/>
    </location>
</feature>
<feature type="transmembrane region" description="Helical" evidence="1">
    <location>
        <begin position="252"/>
        <end position="270"/>
    </location>
</feature>